<feature type="compositionally biased region" description="Basic and acidic residues" evidence="1">
    <location>
        <begin position="1"/>
        <end position="12"/>
    </location>
</feature>
<evidence type="ECO:0000313" key="3">
    <source>
        <dbReference type="Proteomes" id="UP000015105"/>
    </source>
</evidence>
<sequence>DATVLHGRDHGPRRPRTRGGTKDAARIGAAVSHDHVVHLGLSPLVFRSGALTGFWWLPEEVAESHKSSWLNQTCSRHLPLRQRGPRPRSLFFMFSLLQQKQAVRAFSDPWR</sequence>
<evidence type="ECO:0000256" key="1">
    <source>
        <dbReference type="SAM" id="MobiDB-lite"/>
    </source>
</evidence>
<feature type="region of interest" description="Disordered" evidence="1">
    <location>
        <begin position="1"/>
        <end position="24"/>
    </location>
</feature>
<reference evidence="3" key="1">
    <citation type="journal article" date="2014" name="Science">
        <title>Ancient hybridizations among the ancestral genomes of bread wheat.</title>
        <authorList>
            <consortium name="International Wheat Genome Sequencing Consortium,"/>
            <person name="Marcussen T."/>
            <person name="Sandve S.R."/>
            <person name="Heier L."/>
            <person name="Spannagl M."/>
            <person name="Pfeifer M."/>
            <person name="Jakobsen K.S."/>
            <person name="Wulff B.B."/>
            <person name="Steuernagel B."/>
            <person name="Mayer K.F."/>
            <person name="Olsen O.A."/>
        </authorList>
    </citation>
    <scope>NUCLEOTIDE SEQUENCE [LARGE SCALE GENOMIC DNA]</scope>
    <source>
        <strain evidence="3">cv. AL8/78</strain>
    </source>
</reference>
<dbReference type="EnsemblPlants" id="AET1Gv20043500.1">
    <property type="protein sequence ID" value="AET1Gv20043500.1"/>
    <property type="gene ID" value="AET1Gv20043500"/>
</dbReference>
<name>A0A452XKL4_AEGTS</name>
<dbReference type="AlphaFoldDB" id="A0A452XKL4"/>
<protein>
    <submittedName>
        <fullName evidence="2">Uncharacterized protein</fullName>
    </submittedName>
</protein>
<dbReference type="Gramene" id="AET1Gv20043500.1">
    <property type="protein sequence ID" value="AET1Gv20043500.1"/>
    <property type="gene ID" value="AET1Gv20043500"/>
</dbReference>
<evidence type="ECO:0000313" key="2">
    <source>
        <dbReference type="EnsemblPlants" id="AET1Gv20043500.1"/>
    </source>
</evidence>
<keyword evidence="3" id="KW-1185">Reference proteome</keyword>
<dbReference type="Proteomes" id="UP000015105">
    <property type="component" value="Chromosome 1D"/>
</dbReference>
<reference evidence="2" key="3">
    <citation type="journal article" date="2017" name="Nature">
        <title>Genome sequence of the progenitor of the wheat D genome Aegilops tauschii.</title>
        <authorList>
            <person name="Luo M.C."/>
            <person name="Gu Y.Q."/>
            <person name="Puiu D."/>
            <person name="Wang H."/>
            <person name="Twardziok S.O."/>
            <person name="Deal K.R."/>
            <person name="Huo N."/>
            <person name="Zhu T."/>
            <person name="Wang L."/>
            <person name="Wang Y."/>
            <person name="McGuire P.E."/>
            <person name="Liu S."/>
            <person name="Long H."/>
            <person name="Ramasamy R.K."/>
            <person name="Rodriguez J.C."/>
            <person name="Van S.L."/>
            <person name="Yuan L."/>
            <person name="Wang Z."/>
            <person name="Xia Z."/>
            <person name="Xiao L."/>
            <person name="Anderson O.D."/>
            <person name="Ouyang S."/>
            <person name="Liang Y."/>
            <person name="Zimin A.V."/>
            <person name="Pertea G."/>
            <person name="Qi P."/>
            <person name="Bennetzen J.L."/>
            <person name="Dai X."/>
            <person name="Dawson M.W."/>
            <person name="Muller H.G."/>
            <person name="Kugler K."/>
            <person name="Rivarola-Duarte L."/>
            <person name="Spannagl M."/>
            <person name="Mayer K.F.X."/>
            <person name="Lu F.H."/>
            <person name="Bevan M.W."/>
            <person name="Leroy P."/>
            <person name="Li P."/>
            <person name="You F.M."/>
            <person name="Sun Q."/>
            <person name="Liu Z."/>
            <person name="Lyons E."/>
            <person name="Wicker T."/>
            <person name="Salzberg S.L."/>
            <person name="Devos K.M."/>
            <person name="Dvorak J."/>
        </authorList>
    </citation>
    <scope>NUCLEOTIDE SEQUENCE [LARGE SCALE GENOMIC DNA]</scope>
    <source>
        <strain evidence="2">cv. AL8/78</strain>
    </source>
</reference>
<reference evidence="2" key="4">
    <citation type="submission" date="2019-03" db="UniProtKB">
        <authorList>
            <consortium name="EnsemblPlants"/>
        </authorList>
    </citation>
    <scope>IDENTIFICATION</scope>
</reference>
<accession>A0A452XKL4</accession>
<reference evidence="2" key="5">
    <citation type="journal article" date="2021" name="G3 (Bethesda)">
        <title>Aegilops tauschii genome assembly Aet v5.0 features greater sequence contiguity and improved annotation.</title>
        <authorList>
            <person name="Wang L."/>
            <person name="Zhu T."/>
            <person name="Rodriguez J.C."/>
            <person name="Deal K.R."/>
            <person name="Dubcovsky J."/>
            <person name="McGuire P.E."/>
            <person name="Lux T."/>
            <person name="Spannagl M."/>
            <person name="Mayer K.F.X."/>
            <person name="Baldrich P."/>
            <person name="Meyers B.C."/>
            <person name="Huo N."/>
            <person name="Gu Y.Q."/>
            <person name="Zhou H."/>
            <person name="Devos K.M."/>
            <person name="Bennetzen J.L."/>
            <person name="Unver T."/>
            <person name="Budak H."/>
            <person name="Gulick P.J."/>
            <person name="Galiba G."/>
            <person name="Kalapos B."/>
            <person name="Nelson D.R."/>
            <person name="Li P."/>
            <person name="You F.M."/>
            <person name="Luo M.C."/>
            <person name="Dvorak J."/>
        </authorList>
    </citation>
    <scope>NUCLEOTIDE SEQUENCE [LARGE SCALE GENOMIC DNA]</scope>
    <source>
        <strain evidence="2">cv. AL8/78</strain>
    </source>
</reference>
<proteinExistence type="predicted"/>
<reference evidence="3" key="2">
    <citation type="journal article" date="2017" name="Nat. Plants">
        <title>The Aegilops tauschii genome reveals multiple impacts of transposons.</title>
        <authorList>
            <person name="Zhao G."/>
            <person name="Zou C."/>
            <person name="Li K."/>
            <person name="Wang K."/>
            <person name="Li T."/>
            <person name="Gao L."/>
            <person name="Zhang X."/>
            <person name="Wang H."/>
            <person name="Yang Z."/>
            <person name="Liu X."/>
            <person name="Jiang W."/>
            <person name="Mao L."/>
            <person name="Kong X."/>
            <person name="Jiao Y."/>
            <person name="Jia J."/>
        </authorList>
    </citation>
    <scope>NUCLEOTIDE SEQUENCE [LARGE SCALE GENOMIC DNA]</scope>
    <source>
        <strain evidence="3">cv. AL8/78</strain>
    </source>
</reference>
<organism evidence="2 3">
    <name type="scientific">Aegilops tauschii subsp. strangulata</name>
    <name type="common">Goatgrass</name>
    <dbReference type="NCBI Taxonomy" id="200361"/>
    <lineage>
        <taxon>Eukaryota</taxon>
        <taxon>Viridiplantae</taxon>
        <taxon>Streptophyta</taxon>
        <taxon>Embryophyta</taxon>
        <taxon>Tracheophyta</taxon>
        <taxon>Spermatophyta</taxon>
        <taxon>Magnoliopsida</taxon>
        <taxon>Liliopsida</taxon>
        <taxon>Poales</taxon>
        <taxon>Poaceae</taxon>
        <taxon>BOP clade</taxon>
        <taxon>Pooideae</taxon>
        <taxon>Triticodae</taxon>
        <taxon>Triticeae</taxon>
        <taxon>Triticinae</taxon>
        <taxon>Aegilops</taxon>
    </lineage>
</organism>